<reference evidence="1" key="1">
    <citation type="journal article" date="2021" name="PeerJ">
        <title>Extensive microbial diversity within the chicken gut microbiome revealed by metagenomics and culture.</title>
        <authorList>
            <person name="Gilroy R."/>
            <person name="Ravi A."/>
            <person name="Getino M."/>
            <person name="Pursley I."/>
            <person name="Horton D.L."/>
            <person name="Alikhan N.F."/>
            <person name="Baker D."/>
            <person name="Gharbi K."/>
            <person name="Hall N."/>
            <person name="Watson M."/>
            <person name="Adriaenssens E.M."/>
            <person name="Foster-Nyarko E."/>
            <person name="Jarju S."/>
            <person name="Secka A."/>
            <person name="Antonio M."/>
            <person name="Oren A."/>
            <person name="Chaudhuri R.R."/>
            <person name="La Ragione R."/>
            <person name="Hildebrand F."/>
            <person name="Pallen M.J."/>
        </authorList>
    </citation>
    <scope>NUCLEOTIDE SEQUENCE</scope>
    <source>
        <strain evidence="1">USAMLcec4-12693</strain>
    </source>
</reference>
<evidence type="ECO:0000313" key="1">
    <source>
        <dbReference type="EMBL" id="HJH49590.1"/>
    </source>
</evidence>
<accession>A0A9D3AIU4</accession>
<proteinExistence type="predicted"/>
<dbReference type="RefSeq" id="WP_277271846.1">
    <property type="nucleotide sequence ID" value="NZ_DYXE01000048.1"/>
</dbReference>
<comment type="caution">
    <text evidence="1">The sequence shown here is derived from an EMBL/GenBank/DDBJ whole genome shotgun (WGS) entry which is preliminary data.</text>
</comment>
<dbReference type="EMBL" id="DYXE01000048">
    <property type="protein sequence ID" value="HJH49590.1"/>
    <property type="molecule type" value="Genomic_DNA"/>
</dbReference>
<evidence type="ECO:0000313" key="2">
    <source>
        <dbReference type="Proteomes" id="UP000813420"/>
    </source>
</evidence>
<dbReference type="Proteomes" id="UP000813420">
    <property type="component" value="Unassembled WGS sequence"/>
</dbReference>
<gene>
    <name evidence="1" type="ORF">K8V39_04935</name>
</gene>
<name>A0A9D3AIU4_9FIRM</name>
<sequence>MGLKHCLSIYEWNGKRYAEAWILVKILNKSFAFWKRKEEIPEGKPLRAQRPPEEII</sequence>
<dbReference type="AlphaFoldDB" id="A0A9D3AIU4"/>
<organism evidence="1 2">
    <name type="scientific">Merdimonas faecis</name>
    <dbReference type="NCBI Taxonomy" id="1653435"/>
    <lineage>
        <taxon>Bacteria</taxon>
        <taxon>Bacillati</taxon>
        <taxon>Bacillota</taxon>
        <taxon>Clostridia</taxon>
        <taxon>Lachnospirales</taxon>
        <taxon>Lachnospiraceae</taxon>
        <taxon>Merdimonas</taxon>
    </lineage>
</organism>
<protein>
    <submittedName>
        <fullName evidence="1">Uncharacterized protein</fullName>
    </submittedName>
</protein>
<reference evidence="1" key="2">
    <citation type="submission" date="2021-09" db="EMBL/GenBank/DDBJ databases">
        <authorList>
            <person name="Gilroy R."/>
        </authorList>
    </citation>
    <scope>NUCLEOTIDE SEQUENCE</scope>
    <source>
        <strain evidence="1">USAMLcec4-12693</strain>
    </source>
</reference>